<organism evidence="2 3">
    <name type="scientific">Wuchereria bancrofti</name>
    <dbReference type="NCBI Taxonomy" id="6293"/>
    <lineage>
        <taxon>Eukaryota</taxon>
        <taxon>Metazoa</taxon>
        <taxon>Ecdysozoa</taxon>
        <taxon>Nematoda</taxon>
        <taxon>Chromadorea</taxon>
        <taxon>Rhabditida</taxon>
        <taxon>Spirurina</taxon>
        <taxon>Spiruromorpha</taxon>
        <taxon>Filarioidea</taxon>
        <taxon>Onchocercidae</taxon>
        <taxon>Wuchereria</taxon>
    </lineage>
</organism>
<dbReference type="EMBL" id="ADBV01019840">
    <property type="protein sequence ID" value="EJW70996.1"/>
    <property type="molecule type" value="Genomic_DNA"/>
</dbReference>
<dbReference type="InterPro" id="IPR013783">
    <property type="entry name" value="Ig-like_fold"/>
</dbReference>
<accession>J9DNB3</accession>
<dbReference type="Proteomes" id="UP000004810">
    <property type="component" value="Unassembled WGS sequence"/>
</dbReference>
<gene>
    <name evidence="2" type="ORF">WUBG_18097</name>
</gene>
<comment type="caution">
    <text evidence="2">The sequence shown here is derived from an EMBL/GenBank/DDBJ whole genome shotgun (WGS) entry which is preliminary data.</text>
</comment>
<dbReference type="InterPro" id="IPR036179">
    <property type="entry name" value="Ig-like_dom_sf"/>
</dbReference>
<evidence type="ECO:0000259" key="1">
    <source>
        <dbReference type="Pfam" id="PF07679"/>
    </source>
</evidence>
<dbReference type="SUPFAM" id="SSF48726">
    <property type="entry name" value="Immunoglobulin"/>
    <property type="match status" value="1"/>
</dbReference>
<dbReference type="AlphaFoldDB" id="J9DNB3"/>
<sequence>DDKPLILKSNIELSPDQTQLKIHHSKLNDEGMYSCVAVNPAGNATQKLQLYIGG</sequence>
<name>J9DNB3_WUCBA</name>
<feature type="domain" description="Immunoglobulin I-set" evidence="1">
    <location>
        <begin position="9"/>
        <end position="51"/>
    </location>
</feature>
<feature type="non-terminal residue" evidence="2">
    <location>
        <position position="1"/>
    </location>
</feature>
<evidence type="ECO:0000313" key="2">
    <source>
        <dbReference type="EMBL" id="EJW70996.1"/>
    </source>
</evidence>
<dbReference type="Pfam" id="PF07679">
    <property type="entry name" value="I-set"/>
    <property type="match status" value="1"/>
</dbReference>
<reference evidence="3" key="1">
    <citation type="submission" date="2012-08" db="EMBL/GenBank/DDBJ databases">
        <title>The Genome Sequence of Wuchereria bancrofti.</title>
        <authorList>
            <person name="Nutman T.B."/>
            <person name="Fink D.L."/>
            <person name="Russ C."/>
            <person name="Young S."/>
            <person name="Zeng Q."/>
            <person name="Koehrsen M."/>
            <person name="Alvarado L."/>
            <person name="Berlin A."/>
            <person name="Chapman S.B."/>
            <person name="Chen Z."/>
            <person name="Freedman E."/>
            <person name="Gellesch M."/>
            <person name="Goldberg J."/>
            <person name="Griggs A."/>
            <person name="Gujja S."/>
            <person name="Heilman E.R."/>
            <person name="Heiman D."/>
            <person name="Hepburn T."/>
            <person name="Howarth C."/>
            <person name="Jen D."/>
            <person name="Larson L."/>
            <person name="Lewis B."/>
            <person name="Mehta T."/>
            <person name="Park D."/>
            <person name="Pearson M."/>
            <person name="Roberts A."/>
            <person name="Saif S."/>
            <person name="Shea T."/>
            <person name="Shenoy N."/>
            <person name="Sisk P."/>
            <person name="Stolte C."/>
            <person name="Sykes S."/>
            <person name="Walk T."/>
            <person name="White J."/>
            <person name="Yandava C."/>
            <person name="Haas B."/>
            <person name="Henn M.R."/>
            <person name="Nusbaum C."/>
            <person name="Birren B."/>
        </authorList>
    </citation>
    <scope>NUCLEOTIDE SEQUENCE [LARGE SCALE GENOMIC DNA]</scope>
    <source>
        <strain evidence="3">NA</strain>
    </source>
</reference>
<evidence type="ECO:0000313" key="3">
    <source>
        <dbReference type="Proteomes" id="UP000004810"/>
    </source>
</evidence>
<dbReference type="Gene3D" id="2.60.40.10">
    <property type="entry name" value="Immunoglobulins"/>
    <property type="match status" value="1"/>
</dbReference>
<dbReference type="InterPro" id="IPR013098">
    <property type="entry name" value="Ig_I-set"/>
</dbReference>
<proteinExistence type="predicted"/>
<protein>
    <recommendedName>
        <fullName evidence="1">Immunoglobulin I-set domain-containing protein</fullName>
    </recommendedName>
</protein>